<proteinExistence type="inferred from homology"/>
<keyword evidence="3" id="KW-0810">Translation regulation</keyword>
<evidence type="ECO:0008006" key="7">
    <source>
        <dbReference type="Google" id="ProtNLM"/>
    </source>
</evidence>
<evidence type="ECO:0000256" key="4">
    <source>
        <dbReference type="SAM" id="MobiDB-lite"/>
    </source>
</evidence>
<accession>A0AAN7UWU0</accession>
<dbReference type="Proteomes" id="UP001329430">
    <property type="component" value="Chromosome 9"/>
</dbReference>
<feature type="compositionally biased region" description="Polar residues" evidence="4">
    <location>
        <begin position="23"/>
        <end position="33"/>
    </location>
</feature>
<dbReference type="AlphaFoldDB" id="A0AAN7UWU0"/>
<dbReference type="GO" id="GO:0005737">
    <property type="term" value="C:cytoplasm"/>
    <property type="evidence" value="ECO:0007669"/>
    <property type="project" value="TreeGrafter"/>
</dbReference>
<name>A0AAN7UWU0_9COLE</name>
<evidence type="ECO:0000313" key="6">
    <source>
        <dbReference type="Proteomes" id="UP001329430"/>
    </source>
</evidence>
<evidence type="ECO:0000313" key="5">
    <source>
        <dbReference type="EMBL" id="KAK5639145.1"/>
    </source>
</evidence>
<reference evidence="5 6" key="1">
    <citation type="journal article" date="2024" name="Insects">
        <title>An Improved Chromosome-Level Genome Assembly of the Firefly Pyrocoelia pectoralis.</title>
        <authorList>
            <person name="Fu X."/>
            <person name="Meyer-Rochow V.B."/>
            <person name="Ballantyne L."/>
            <person name="Zhu X."/>
        </authorList>
    </citation>
    <scope>NUCLEOTIDE SEQUENCE [LARGE SCALE GENOMIC DNA]</scope>
    <source>
        <strain evidence="5">XCY_ONT2</strain>
    </source>
</reference>
<dbReference type="PANTHER" id="PTHR13154:SF6">
    <property type="entry name" value="GEO05078P1"/>
    <property type="match status" value="1"/>
</dbReference>
<dbReference type="InterPro" id="IPR009818">
    <property type="entry name" value="PAM2_motif"/>
</dbReference>
<comment type="similarity">
    <text evidence="1">Belongs to the PAIP2 family.</text>
</comment>
<organism evidence="5 6">
    <name type="scientific">Pyrocoelia pectoralis</name>
    <dbReference type="NCBI Taxonomy" id="417401"/>
    <lineage>
        <taxon>Eukaryota</taxon>
        <taxon>Metazoa</taxon>
        <taxon>Ecdysozoa</taxon>
        <taxon>Arthropoda</taxon>
        <taxon>Hexapoda</taxon>
        <taxon>Insecta</taxon>
        <taxon>Pterygota</taxon>
        <taxon>Neoptera</taxon>
        <taxon>Endopterygota</taxon>
        <taxon>Coleoptera</taxon>
        <taxon>Polyphaga</taxon>
        <taxon>Elateriformia</taxon>
        <taxon>Elateroidea</taxon>
        <taxon>Lampyridae</taxon>
        <taxon>Lampyrinae</taxon>
        <taxon>Pyrocoelia</taxon>
    </lineage>
</organism>
<feature type="region of interest" description="Disordered" evidence="4">
    <location>
        <begin position="90"/>
        <end position="113"/>
    </location>
</feature>
<sequence>MKMPPQKPIGNGYYGYEDIPDLQENNVDNSTSPPIEPPAPVEQQDSGADNEFAEYLWMEHEEEFDKQVMQQLEEEELMEQCIEAMLEEEHRSLTEQASERINTQETQQAEDRDTDIMNLVNNFRLQLFDVTQSTLNPLAEEFVPDARNTPPPPNTE</sequence>
<feature type="region of interest" description="Disordered" evidence="4">
    <location>
        <begin position="1"/>
        <end position="49"/>
    </location>
</feature>
<evidence type="ECO:0000256" key="1">
    <source>
        <dbReference type="ARBA" id="ARBA00006858"/>
    </source>
</evidence>
<keyword evidence="2" id="KW-0832">Ubl conjugation</keyword>
<evidence type="ECO:0000256" key="2">
    <source>
        <dbReference type="ARBA" id="ARBA00022843"/>
    </source>
</evidence>
<dbReference type="PANTHER" id="PTHR13154">
    <property type="entry name" value="POLYADENYLATE-BINDING PROTEIN-INTERACTING PROTEIN 2"/>
    <property type="match status" value="1"/>
</dbReference>
<dbReference type="GO" id="GO:0000900">
    <property type="term" value="F:mRNA regulatory element binding translation repressor activity"/>
    <property type="evidence" value="ECO:0007669"/>
    <property type="project" value="InterPro"/>
</dbReference>
<dbReference type="EMBL" id="JAVRBK010000009">
    <property type="protein sequence ID" value="KAK5639145.1"/>
    <property type="molecule type" value="Genomic_DNA"/>
</dbReference>
<dbReference type="Pfam" id="PF07145">
    <property type="entry name" value="PAM2"/>
    <property type="match status" value="1"/>
</dbReference>
<gene>
    <name evidence="5" type="ORF">RI129_011637</name>
</gene>
<keyword evidence="6" id="KW-1185">Reference proteome</keyword>
<evidence type="ECO:0000256" key="3">
    <source>
        <dbReference type="ARBA" id="ARBA00022845"/>
    </source>
</evidence>
<feature type="compositionally biased region" description="Polar residues" evidence="4">
    <location>
        <begin position="94"/>
        <end position="107"/>
    </location>
</feature>
<dbReference type="GO" id="GO:0045947">
    <property type="term" value="P:negative regulation of translational initiation"/>
    <property type="evidence" value="ECO:0007669"/>
    <property type="project" value="InterPro"/>
</dbReference>
<protein>
    <recommendedName>
        <fullName evidence="7">Ataxin-2 C-terminal domain-containing protein</fullName>
    </recommendedName>
</protein>
<comment type="caution">
    <text evidence="5">The sequence shown here is derived from an EMBL/GenBank/DDBJ whole genome shotgun (WGS) entry which is preliminary data.</text>
</comment>
<dbReference type="InterPro" id="IPR040396">
    <property type="entry name" value="PAIP2-like"/>
</dbReference>